<evidence type="ECO:0000256" key="2">
    <source>
        <dbReference type="ARBA" id="ARBA00022618"/>
    </source>
</evidence>
<evidence type="ECO:0000256" key="1">
    <source>
        <dbReference type="ARBA" id="ARBA00022490"/>
    </source>
</evidence>
<accession>A0A8E6B8J2</accession>
<dbReference type="KEGG" id="tsph:KIH39_04855"/>
<sequence length="208" mass="23533">MRKQSWNPDPRRRSYAVRPGLKVGKSNSHRKRPGAEKVVTVDLSRIARVEAALFLADEPISARKLLQVTGVSNNEILTGALQSLRNRYEAEGSPFQIHEIAGGYQLLTRPQYHRWLSRHFHTADQLKLTSAAMETLSIVAYRQPITRAEVDQLRGVQSQEMLNQLIERGLVKVTGRQESLGRPALYGTSRQFLQVFGLKSIHDLPLID</sequence>
<evidence type="ECO:0000256" key="4">
    <source>
        <dbReference type="ARBA" id="ARBA00023306"/>
    </source>
</evidence>
<reference evidence="5" key="1">
    <citation type="submission" date="2021-05" db="EMBL/GenBank/DDBJ databases">
        <title>Complete genome sequence of the cellulolytic planctomycete Telmatocola sphagniphila SP2T and characterization of the first cellulase from planctomycetes.</title>
        <authorList>
            <person name="Rakitin A.L."/>
            <person name="Beletsky A.V."/>
            <person name="Naumoff D.G."/>
            <person name="Kulichevskaya I.S."/>
            <person name="Mardanov A.V."/>
            <person name="Ravin N.V."/>
            <person name="Dedysh S.N."/>
        </authorList>
    </citation>
    <scope>NUCLEOTIDE SEQUENCE</scope>
    <source>
        <strain evidence="5">SP2T</strain>
    </source>
</reference>
<evidence type="ECO:0000313" key="6">
    <source>
        <dbReference type="Proteomes" id="UP000676194"/>
    </source>
</evidence>
<keyword evidence="6" id="KW-1185">Reference proteome</keyword>
<dbReference type="PANTHER" id="PTHR34298">
    <property type="entry name" value="SEGREGATION AND CONDENSATION PROTEIN B"/>
    <property type="match status" value="1"/>
</dbReference>
<protein>
    <submittedName>
        <fullName evidence="5">SMC-Scp complex subunit ScpB</fullName>
    </submittedName>
</protein>
<dbReference type="GO" id="GO:0051301">
    <property type="term" value="P:cell division"/>
    <property type="evidence" value="ECO:0007669"/>
    <property type="project" value="UniProtKB-KW"/>
</dbReference>
<dbReference type="InterPro" id="IPR005234">
    <property type="entry name" value="ScpB_csome_segregation"/>
</dbReference>
<dbReference type="Proteomes" id="UP000676194">
    <property type="component" value="Chromosome"/>
</dbReference>
<dbReference type="Gene3D" id="1.10.10.10">
    <property type="entry name" value="Winged helix-like DNA-binding domain superfamily/Winged helix DNA-binding domain"/>
    <property type="match status" value="2"/>
</dbReference>
<organism evidence="5 6">
    <name type="scientific">Telmatocola sphagniphila</name>
    <dbReference type="NCBI Taxonomy" id="1123043"/>
    <lineage>
        <taxon>Bacteria</taxon>
        <taxon>Pseudomonadati</taxon>
        <taxon>Planctomycetota</taxon>
        <taxon>Planctomycetia</taxon>
        <taxon>Gemmatales</taxon>
        <taxon>Gemmataceae</taxon>
    </lineage>
</organism>
<gene>
    <name evidence="5" type="primary">scpB</name>
    <name evidence="5" type="ORF">KIH39_04855</name>
</gene>
<proteinExistence type="predicted"/>
<keyword evidence="2" id="KW-0132">Cell division</keyword>
<dbReference type="SUPFAM" id="SSF46785">
    <property type="entry name" value="Winged helix' DNA-binding domain"/>
    <property type="match status" value="2"/>
</dbReference>
<dbReference type="EMBL" id="CP074694">
    <property type="protein sequence ID" value="QVL33249.1"/>
    <property type="molecule type" value="Genomic_DNA"/>
</dbReference>
<dbReference type="NCBIfam" id="TIGR00281">
    <property type="entry name" value="SMC-Scp complex subunit ScpB"/>
    <property type="match status" value="1"/>
</dbReference>
<dbReference type="AlphaFoldDB" id="A0A8E6B8J2"/>
<name>A0A8E6B8J2_9BACT</name>
<dbReference type="PANTHER" id="PTHR34298:SF2">
    <property type="entry name" value="SEGREGATION AND CONDENSATION PROTEIN B"/>
    <property type="match status" value="1"/>
</dbReference>
<keyword evidence="3" id="KW-0159">Chromosome partition</keyword>
<keyword evidence="4" id="KW-0131">Cell cycle</keyword>
<dbReference type="Pfam" id="PF04079">
    <property type="entry name" value="SMC_ScpB"/>
    <property type="match status" value="1"/>
</dbReference>
<dbReference type="InterPro" id="IPR036388">
    <property type="entry name" value="WH-like_DNA-bd_sf"/>
</dbReference>
<evidence type="ECO:0000256" key="3">
    <source>
        <dbReference type="ARBA" id="ARBA00022829"/>
    </source>
</evidence>
<dbReference type="InterPro" id="IPR036390">
    <property type="entry name" value="WH_DNA-bd_sf"/>
</dbReference>
<keyword evidence="1" id="KW-0963">Cytoplasm</keyword>
<dbReference type="GO" id="GO:0051304">
    <property type="term" value="P:chromosome separation"/>
    <property type="evidence" value="ECO:0007669"/>
    <property type="project" value="InterPro"/>
</dbReference>
<evidence type="ECO:0000313" key="5">
    <source>
        <dbReference type="EMBL" id="QVL33249.1"/>
    </source>
</evidence>